<reference evidence="2" key="2">
    <citation type="submission" date="2022-10" db="EMBL/GenBank/DDBJ databases">
        <authorList>
            <consortium name="ENA_rothamsted_submissions"/>
            <consortium name="culmorum"/>
            <person name="King R."/>
        </authorList>
    </citation>
    <scope>NUCLEOTIDE SEQUENCE</scope>
</reference>
<dbReference type="Pfam" id="PF10551">
    <property type="entry name" value="MULE"/>
    <property type="match status" value="1"/>
</dbReference>
<dbReference type="PANTHER" id="PTHR35385:SF2">
    <property type="entry name" value="PROTEIN B, PUTATIVE-RELATED"/>
    <property type="match status" value="1"/>
</dbReference>
<dbReference type="EMBL" id="OU899036">
    <property type="protein sequence ID" value="CAH1731424.1"/>
    <property type="molecule type" value="Genomic_DNA"/>
</dbReference>
<proteinExistence type="predicted"/>
<dbReference type="Proteomes" id="UP001154329">
    <property type="component" value="Chromosome 3"/>
</dbReference>
<organism evidence="2 3">
    <name type="scientific">Aphis gossypii</name>
    <name type="common">Cotton aphid</name>
    <dbReference type="NCBI Taxonomy" id="80765"/>
    <lineage>
        <taxon>Eukaryota</taxon>
        <taxon>Metazoa</taxon>
        <taxon>Ecdysozoa</taxon>
        <taxon>Arthropoda</taxon>
        <taxon>Hexapoda</taxon>
        <taxon>Insecta</taxon>
        <taxon>Pterygota</taxon>
        <taxon>Neoptera</taxon>
        <taxon>Paraneoptera</taxon>
        <taxon>Hemiptera</taxon>
        <taxon>Sternorrhyncha</taxon>
        <taxon>Aphidomorpha</taxon>
        <taxon>Aphidoidea</taxon>
        <taxon>Aphididae</taxon>
        <taxon>Aphidini</taxon>
        <taxon>Aphis</taxon>
        <taxon>Aphis</taxon>
    </lineage>
</organism>
<keyword evidence="3" id="KW-1185">Reference proteome</keyword>
<evidence type="ECO:0000313" key="2">
    <source>
        <dbReference type="EMBL" id="CAH1731424.1"/>
    </source>
</evidence>
<gene>
    <name evidence="2" type="ORF">APHIGO_LOCUS8134</name>
</gene>
<evidence type="ECO:0000259" key="1">
    <source>
        <dbReference type="Pfam" id="PF10551"/>
    </source>
</evidence>
<sequence>MFKKHFGASHGNNMMISLKNAVDEYNKDCESKCALIEVLEDGNFVISIVSPLMKRISAGFEESGEILFIDSTGNVDRFGCKVFLIYTNSCAGGMIVGTIILTSEATSVIKVGLEMWKKLLPLNALGNRCINGPLVFMTDDSTAERNALQECFPQTTLLLCIFHVLQAAWRYLWDSSHGVPLKHRPMLFCGIKDMVYSKNPDDLNNSYNKILTDSLTNEYPRFKSYVEGLFKRKTEWAICLRDNFVIRGQNTNNISEAGVKIMKDVILERTKAYSPVQLFFFIINDMDVFYEMKILDVAANRPPRYLKKRFFISSKQMKSLEYQQIDINNSLFVVDNKEKGTKYTVDIDSGMCSCVQGSTTTEETRKKLHVIATGSSDIQTGWYGPASISIIICNDDIWKI</sequence>
<dbReference type="AlphaFoldDB" id="A0A9P0JCD0"/>
<dbReference type="PANTHER" id="PTHR35385">
    <property type="entry name" value="PROTEIN B, PUTATIVE-RELATED-RELATED"/>
    <property type="match status" value="1"/>
</dbReference>
<name>A0A9P0JCD0_APHGO</name>
<accession>A0A9P0JCD0</accession>
<reference evidence="2" key="1">
    <citation type="submission" date="2022-02" db="EMBL/GenBank/DDBJ databases">
        <authorList>
            <person name="King R."/>
        </authorList>
    </citation>
    <scope>NUCLEOTIDE SEQUENCE</scope>
</reference>
<feature type="domain" description="MULE transposase" evidence="1">
    <location>
        <begin position="114"/>
        <end position="166"/>
    </location>
</feature>
<dbReference type="InterPro" id="IPR018289">
    <property type="entry name" value="MULE_transposase_dom"/>
</dbReference>
<evidence type="ECO:0000313" key="3">
    <source>
        <dbReference type="Proteomes" id="UP001154329"/>
    </source>
</evidence>
<protein>
    <recommendedName>
        <fullName evidence="1">MULE transposase domain-containing protein</fullName>
    </recommendedName>
</protein>